<evidence type="ECO:0000313" key="2">
    <source>
        <dbReference type="Proteomes" id="UP001147733"/>
    </source>
</evidence>
<dbReference type="AlphaFoldDB" id="A0A9W9TGL6"/>
<reference evidence="1" key="2">
    <citation type="journal article" date="2023" name="IMA Fungus">
        <title>Comparative genomic study of the Penicillium genus elucidates a diverse pangenome and 15 lateral gene transfer events.</title>
        <authorList>
            <person name="Petersen C."/>
            <person name="Sorensen T."/>
            <person name="Nielsen M.R."/>
            <person name="Sondergaard T.E."/>
            <person name="Sorensen J.L."/>
            <person name="Fitzpatrick D.A."/>
            <person name="Frisvad J.C."/>
            <person name="Nielsen K.L."/>
        </authorList>
    </citation>
    <scope>NUCLEOTIDE SEQUENCE</scope>
    <source>
        <strain evidence="1">IBT 23319</strain>
    </source>
</reference>
<name>A0A9W9TGL6_PENCI</name>
<dbReference type="OrthoDB" id="4226302at2759"/>
<protein>
    <submittedName>
        <fullName evidence="1">Uncharacterized protein</fullName>
    </submittedName>
</protein>
<dbReference type="GeneID" id="81388995"/>
<organism evidence="1 2">
    <name type="scientific">Penicillium citrinum</name>
    <dbReference type="NCBI Taxonomy" id="5077"/>
    <lineage>
        <taxon>Eukaryota</taxon>
        <taxon>Fungi</taxon>
        <taxon>Dikarya</taxon>
        <taxon>Ascomycota</taxon>
        <taxon>Pezizomycotina</taxon>
        <taxon>Eurotiomycetes</taxon>
        <taxon>Eurotiomycetidae</taxon>
        <taxon>Eurotiales</taxon>
        <taxon>Aspergillaceae</taxon>
        <taxon>Penicillium</taxon>
    </lineage>
</organism>
<proteinExistence type="predicted"/>
<comment type="caution">
    <text evidence="1">The sequence shown here is derived from an EMBL/GenBank/DDBJ whole genome shotgun (WGS) entry which is preliminary data.</text>
</comment>
<dbReference type="RefSeq" id="XP_056496959.1">
    <property type="nucleotide sequence ID" value="XM_056649828.1"/>
</dbReference>
<sequence length="293" mass="34487">MYGIWGDRTNNAIEAQAMEKAWDEATETDLLEALEEALSCTKCQITTTEAIMKSDISRGVYVSSQYPPFFVNTRTRDENISPLDNETQHQGPTWWRRISMSQRERYYLLVETNLNKALDETKNADPEAAVLFAHYQIDYHIRQHYLSRRGVLTLCRDANDLQELRSWQWEMAAIDRLTSGKDIETTDEAEGWLPAEQKWGWPNDSNLEKTHQVLLWKRAWPARRKRLREVRAKWAIIMEERRKQREMLLLKQGATVTVRLYCRGELWDVRKLQREVEAGTGMRMDRTTQSLGF</sequence>
<evidence type="ECO:0000313" key="1">
    <source>
        <dbReference type="EMBL" id="KAJ5222036.1"/>
    </source>
</evidence>
<accession>A0A9W9TGL6</accession>
<gene>
    <name evidence="1" type="ORF">N7469_010923</name>
</gene>
<keyword evidence="2" id="KW-1185">Reference proteome</keyword>
<dbReference type="Proteomes" id="UP001147733">
    <property type="component" value="Unassembled WGS sequence"/>
</dbReference>
<dbReference type="EMBL" id="JAPQKT010000009">
    <property type="protein sequence ID" value="KAJ5222036.1"/>
    <property type="molecule type" value="Genomic_DNA"/>
</dbReference>
<reference evidence="1" key="1">
    <citation type="submission" date="2022-11" db="EMBL/GenBank/DDBJ databases">
        <authorList>
            <person name="Petersen C."/>
        </authorList>
    </citation>
    <scope>NUCLEOTIDE SEQUENCE</scope>
    <source>
        <strain evidence="1">IBT 23319</strain>
    </source>
</reference>